<reference evidence="8" key="2">
    <citation type="submission" date="2018-05" db="EMBL/GenBank/DDBJ databases">
        <title>OmerRS3 (Oryza meridionalis Reference Sequence Version 3).</title>
        <authorList>
            <person name="Zhang J."/>
            <person name="Kudrna D."/>
            <person name="Lee S."/>
            <person name="Talag J."/>
            <person name="Welchert J."/>
            <person name="Wing R.A."/>
        </authorList>
    </citation>
    <scope>NUCLEOTIDE SEQUENCE [LARGE SCALE GENOMIC DNA]</scope>
    <source>
        <strain evidence="8">cv. OR44</strain>
    </source>
</reference>
<keyword evidence="2 6" id="KW-0812">Transmembrane</keyword>
<evidence type="ECO:0000313" key="9">
    <source>
        <dbReference type="Proteomes" id="UP000008021"/>
    </source>
</evidence>
<dbReference type="HOGENOM" id="CLU_025360_0_2_1"/>
<feature type="compositionally biased region" description="Pro residues" evidence="5">
    <location>
        <begin position="125"/>
        <end position="138"/>
    </location>
</feature>
<feature type="transmembrane region" description="Helical" evidence="6">
    <location>
        <begin position="218"/>
        <end position="239"/>
    </location>
</feature>
<proteinExistence type="predicted"/>
<keyword evidence="4 6" id="KW-0472">Membrane</keyword>
<evidence type="ECO:0000256" key="3">
    <source>
        <dbReference type="ARBA" id="ARBA00022989"/>
    </source>
</evidence>
<organism evidence="8">
    <name type="scientific">Oryza meridionalis</name>
    <dbReference type="NCBI Taxonomy" id="40149"/>
    <lineage>
        <taxon>Eukaryota</taxon>
        <taxon>Viridiplantae</taxon>
        <taxon>Streptophyta</taxon>
        <taxon>Embryophyta</taxon>
        <taxon>Tracheophyta</taxon>
        <taxon>Spermatophyta</taxon>
        <taxon>Magnoliopsida</taxon>
        <taxon>Liliopsida</taxon>
        <taxon>Poales</taxon>
        <taxon>Poaceae</taxon>
        <taxon>BOP clade</taxon>
        <taxon>Oryzoideae</taxon>
        <taxon>Oryzeae</taxon>
        <taxon>Oryzinae</taxon>
        <taxon>Oryza</taxon>
    </lineage>
</organism>
<feature type="transmembrane region" description="Helical" evidence="6">
    <location>
        <begin position="251"/>
        <end position="273"/>
    </location>
</feature>
<protein>
    <recommendedName>
        <fullName evidence="7">Sugar phosphate transporter domain-containing protein</fullName>
    </recommendedName>
</protein>
<keyword evidence="3 6" id="KW-1133">Transmembrane helix</keyword>
<dbReference type="InterPro" id="IPR004853">
    <property type="entry name" value="Sugar_P_trans_dom"/>
</dbReference>
<evidence type="ECO:0000256" key="4">
    <source>
        <dbReference type="ARBA" id="ARBA00023136"/>
    </source>
</evidence>
<dbReference type="AlphaFoldDB" id="A0A0E0EGX1"/>
<evidence type="ECO:0000313" key="8">
    <source>
        <dbReference type="EnsemblPlants" id="OMERI08G00860.3"/>
    </source>
</evidence>
<feature type="transmembrane region" description="Helical" evidence="6">
    <location>
        <begin position="462"/>
        <end position="481"/>
    </location>
</feature>
<evidence type="ECO:0000256" key="1">
    <source>
        <dbReference type="ARBA" id="ARBA00004141"/>
    </source>
</evidence>
<feature type="transmembrane region" description="Helical" evidence="6">
    <location>
        <begin position="305"/>
        <end position="322"/>
    </location>
</feature>
<sequence length="487" mass="53649">MRSKVTQSLLLLPLGSSQRDQGTPNSKRHAESTRPGQRPASLIPRHRHRHVGPVPRGSRRSAARSTRRLGVSRKPQRSSWARDPTGGAHPSERERPPDILKRIPPSSVTPRVVAASQNFRRLLSSPPPPRHSSPPPPGSGGAMGSTRSITRSFCIDDTDLEDAKVEKDRDRPSHFLNLPKIQNQALLSGLAYCISSCSMILVNKYILSGYGFSAGIFLMLYQNIVSVTIVSTLSLSGVIPTEPLTWKLIKVWLPVNIIFVGMLITSMFSLKYINVAMLTILKNVANVLTASGETYFFKKQHDRQVWISLTLMIISAIAGGITDLSFNAIGYTWQILNCFLTASYSLTLRHVMDSAKQATKSGNLNELSMVLLNNILSVPLGIILVLGFNEVEYLFETPLLRMPMFWIVITASGVLGLAISFTSMWFLHQTSATTYSLVGSLNKIPLSIAGILLFKVRTSMENSFSILFGLLAGVFFARAKLLNNSQS</sequence>
<feature type="region of interest" description="Disordered" evidence="5">
    <location>
        <begin position="1"/>
        <end position="147"/>
    </location>
</feature>
<dbReference type="EnsemblPlants" id="OMERI08G00860.3">
    <property type="protein sequence ID" value="OMERI08G00860.3"/>
    <property type="gene ID" value="OMERI08G00860"/>
</dbReference>
<feature type="transmembrane region" description="Helical" evidence="6">
    <location>
        <begin position="185"/>
        <end position="206"/>
    </location>
</feature>
<feature type="compositionally biased region" description="Basic and acidic residues" evidence="5">
    <location>
        <begin position="90"/>
        <end position="101"/>
    </location>
</feature>
<dbReference type="Gramene" id="OMERI08G00860.3">
    <property type="protein sequence ID" value="OMERI08G00860.3"/>
    <property type="gene ID" value="OMERI08G00860"/>
</dbReference>
<evidence type="ECO:0000256" key="2">
    <source>
        <dbReference type="ARBA" id="ARBA00022692"/>
    </source>
</evidence>
<feature type="transmembrane region" description="Helical" evidence="6">
    <location>
        <begin position="367"/>
        <end position="388"/>
    </location>
</feature>
<dbReference type="InterPro" id="IPR050186">
    <property type="entry name" value="TPT_transporter"/>
</dbReference>
<dbReference type="GO" id="GO:0016020">
    <property type="term" value="C:membrane"/>
    <property type="evidence" value="ECO:0007669"/>
    <property type="project" value="UniProtKB-SubCell"/>
</dbReference>
<evidence type="ECO:0000259" key="7">
    <source>
        <dbReference type="Pfam" id="PF03151"/>
    </source>
</evidence>
<feature type="transmembrane region" description="Helical" evidence="6">
    <location>
        <begin position="434"/>
        <end position="456"/>
    </location>
</feature>
<reference evidence="8" key="1">
    <citation type="submission" date="2015-04" db="UniProtKB">
        <authorList>
            <consortium name="EnsemblPlants"/>
        </authorList>
    </citation>
    <scope>IDENTIFICATION</scope>
</reference>
<dbReference type="Pfam" id="PF03151">
    <property type="entry name" value="TPT"/>
    <property type="match status" value="1"/>
</dbReference>
<feature type="transmembrane region" description="Helical" evidence="6">
    <location>
        <begin position="328"/>
        <end position="346"/>
    </location>
</feature>
<feature type="domain" description="Sugar phosphate transporter" evidence="7">
    <location>
        <begin position="187"/>
        <end position="475"/>
    </location>
</feature>
<evidence type="ECO:0000256" key="5">
    <source>
        <dbReference type="SAM" id="MobiDB-lite"/>
    </source>
</evidence>
<feature type="transmembrane region" description="Helical" evidence="6">
    <location>
        <begin position="404"/>
        <end position="427"/>
    </location>
</feature>
<accession>A0A0E0EGX1</accession>
<keyword evidence="9" id="KW-1185">Reference proteome</keyword>
<comment type="subcellular location">
    <subcellularLocation>
        <location evidence="1">Membrane</location>
        <topology evidence="1">Multi-pass membrane protein</topology>
    </subcellularLocation>
</comment>
<dbReference type="PANTHER" id="PTHR11132">
    <property type="entry name" value="SOLUTE CARRIER FAMILY 35"/>
    <property type="match status" value="1"/>
</dbReference>
<dbReference type="Proteomes" id="UP000008021">
    <property type="component" value="Chromosome 8"/>
</dbReference>
<feature type="compositionally biased region" description="Basic residues" evidence="5">
    <location>
        <begin position="44"/>
        <end position="76"/>
    </location>
</feature>
<feature type="compositionally biased region" description="Low complexity" evidence="5">
    <location>
        <begin position="8"/>
        <end position="17"/>
    </location>
</feature>
<evidence type="ECO:0000256" key="6">
    <source>
        <dbReference type="SAM" id="Phobius"/>
    </source>
</evidence>
<name>A0A0E0EGX1_9ORYZ</name>
<dbReference type="eggNOG" id="KOG1444">
    <property type="taxonomic scope" value="Eukaryota"/>
</dbReference>